<evidence type="ECO:0000259" key="1">
    <source>
        <dbReference type="PROSITE" id="PS50041"/>
    </source>
</evidence>
<dbReference type="AlphaFoldDB" id="A0A3M6ULR9"/>
<dbReference type="OrthoDB" id="5990262at2759"/>
<gene>
    <name evidence="2" type="ORF">pdam_00023674</name>
</gene>
<organism evidence="2 3">
    <name type="scientific">Pocillopora damicornis</name>
    <name type="common">Cauliflower coral</name>
    <name type="synonym">Millepora damicornis</name>
    <dbReference type="NCBI Taxonomy" id="46731"/>
    <lineage>
        <taxon>Eukaryota</taxon>
        <taxon>Metazoa</taxon>
        <taxon>Cnidaria</taxon>
        <taxon>Anthozoa</taxon>
        <taxon>Hexacorallia</taxon>
        <taxon>Scleractinia</taxon>
        <taxon>Astrocoeniina</taxon>
        <taxon>Pocilloporidae</taxon>
        <taxon>Pocillopora</taxon>
    </lineage>
</organism>
<accession>A0A3M6ULR9</accession>
<evidence type="ECO:0000313" key="2">
    <source>
        <dbReference type="EMBL" id="RMX54595.1"/>
    </source>
</evidence>
<proteinExistence type="predicted"/>
<dbReference type="PANTHER" id="PTHR22803">
    <property type="entry name" value="MANNOSE, PHOSPHOLIPASE, LECTIN RECEPTOR RELATED"/>
    <property type="match status" value="1"/>
</dbReference>
<protein>
    <recommendedName>
        <fullName evidence="1">C-type lectin domain-containing protein</fullName>
    </recommendedName>
</protein>
<keyword evidence="3" id="KW-1185">Reference proteome</keyword>
<dbReference type="SUPFAM" id="SSF56436">
    <property type="entry name" value="C-type lectin-like"/>
    <property type="match status" value="1"/>
</dbReference>
<dbReference type="Proteomes" id="UP000275408">
    <property type="component" value="Unassembled WGS sequence"/>
</dbReference>
<name>A0A3M6ULR9_POCDA</name>
<reference evidence="2 3" key="1">
    <citation type="journal article" date="2018" name="Sci. Rep.">
        <title>Comparative analysis of the Pocillopora damicornis genome highlights role of immune system in coral evolution.</title>
        <authorList>
            <person name="Cunning R."/>
            <person name="Bay R.A."/>
            <person name="Gillette P."/>
            <person name="Baker A.C."/>
            <person name="Traylor-Knowles N."/>
        </authorList>
    </citation>
    <scope>NUCLEOTIDE SEQUENCE [LARGE SCALE GENOMIC DNA]</scope>
    <source>
        <strain evidence="2">RSMAS</strain>
        <tissue evidence="2">Whole animal</tissue>
    </source>
</reference>
<dbReference type="CDD" id="cd00037">
    <property type="entry name" value="CLECT"/>
    <property type="match status" value="1"/>
</dbReference>
<dbReference type="PROSITE" id="PS50041">
    <property type="entry name" value="C_TYPE_LECTIN_2"/>
    <property type="match status" value="1"/>
</dbReference>
<dbReference type="InterPro" id="IPR050111">
    <property type="entry name" value="C-type_lectin/snaclec_domain"/>
</dbReference>
<dbReference type="SMART" id="SM00034">
    <property type="entry name" value="CLECT"/>
    <property type="match status" value="1"/>
</dbReference>
<dbReference type="InterPro" id="IPR001304">
    <property type="entry name" value="C-type_lectin-like"/>
</dbReference>
<dbReference type="Pfam" id="PF00059">
    <property type="entry name" value="Lectin_C"/>
    <property type="match status" value="1"/>
</dbReference>
<dbReference type="InterPro" id="IPR016186">
    <property type="entry name" value="C-type_lectin-like/link_sf"/>
</dbReference>
<comment type="caution">
    <text evidence="2">The sequence shown here is derived from an EMBL/GenBank/DDBJ whole genome shotgun (WGS) entry which is preliminary data.</text>
</comment>
<evidence type="ECO:0000313" key="3">
    <source>
        <dbReference type="Proteomes" id="UP000275408"/>
    </source>
</evidence>
<feature type="domain" description="C-type lectin" evidence="1">
    <location>
        <begin position="66"/>
        <end position="180"/>
    </location>
</feature>
<dbReference type="Gene3D" id="3.10.100.10">
    <property type="entry name" value="Mannose-Binding Protein A, subunit A"/>
    <property type="match status" value="1"/>
</dbReference>
<dbReference type="InterPro" id="IPR016187">
    <property type="entry name" value="CTDL_fold"/>
</dbReference>
<sequence length="190" mass="21639">MEYWFSKKGQKMDLDEWKTADYLQMGKRGARSNGKRGVFGSVHDKWKGNKYAYICEISKECQATCFKNSSYFFSKSGRDWDNNNGACSNQKGYLVSIETEGEWQFINREIQKRGTSNASAWHIGLEKKGGVWTWLSGEQLNISKWRDSEPGGDDKRAEITKNGGLFNGISSRKRNAYICETPGGKITFQP</sequence>
<dbReference type="EMBL" id="RCHS01001236">
    <property type="protein sequence ID" value="RMX54595.1"/>
    <property type="molecule type" value="Genomic_DNA"/>
</dbReference>